<sequence>MMPPRFAAAVVIAALCSVGSATSDLSVSVQYDATYTIPSSRGAICSGAGKAPAGTACPLKGDVATADCHAYLFSFDGKDCTAKEDAKCAIVLGDTWGCVFPSVSGSTVTPAPTKYESGTPEVTPAATKTDSGYPTPAPTTPCPGTNLLMPSEAPDSGDKETPAPTTPYPEGEKPTPVPTTHGGKTPAPTKSYPEGEKPTPAPTSSYPGGETPAPTTPCPEGETPAPTTPCPEVHPLMCRLIQYFYVTTVSESCKVLKMKVRQRGESKIKMTPPRFAAAVVIAALCSVGSATSDLSVSVQYDATYTIPSSRGAICSGAGKAPAGTACPLKGDVATADCHAYLFSFDGKDCTAKEDAKCAIVLGDTWGCVFPSVSGSTAYELTEATPAYTTPYPDPETPCPETYSPETPCPDPETPCPETYSPETPCPETYSPETPCPDPETPCPETYSPETPCPETYFPETPCPDPETPCPETYSPETPCPETYSPETPCPETYSPETPCLATPTPETPYLETAAAPTPYPETKAYLTSAPKTPCPKDVQHYGFQKKQHGRLLGAAGRQ</sequence>
<proteinExistence type="predicted"/>
<evidence type="ECO:0000256" key="2">
    <source>
        <dbReference type="SAM" id="SignalP"/>
    </source>
</evidence>
<dbReference type="STRING" id="325452.A0A421GFM1"/>
<feature type="chain" id="PRO_5019556546" evidence="2">
    <location>
        <begin position="22"/>
        <end position="558"/>
    </location>
</feature>
<organism evidence="3 4">
    <name type="scientific">Phytophthora kernoviae</name>
    <dbReference type="NCBI Taxonomy" id="325452"/>
    <lineage>
        <taxon>Eukaryota</taxon>
        <taxon>Sar</taxon>
        <taxon>Stramenopiles</taxon>
        <taxon>Oomycota</taxon>
        <taxon>Peronosporomycetes</taxon>
        <taxon>Peronosporales</taxon>
        <taxon>Peronosporaceae</taxon>
        <taxon>Phytophthora</taxon>
    </lineage>
</organism>
<dbReference type="PRINTS" id="PR01217">
    <property type="entry name" value="PRICHEXTENSN"/>
</dbReference>
<gene>
    <name evidence="3" type="ORF">BBO99_00008409</name>
</gene>
<evidence type="ECO:0000313" key="3">
    <source>
        <dbReference type="EMBL" id="RLN75322.1"/>
    </source>
</evidence>
<keyword evidence="2" id="KW-0732">Signal</keyword>
<dbReference type="EMBL" id="MBDN02000436">
    <property type="protein sequence ID" value="RLN75322.1"/>
    <property type="molecule type" value="Genomic_DNA"/>
</dbReference>
<accession>A0A421GFM1</accession>
<dbReference type="Proteomes" id="UP000285624">
    <property type="component" value="Unassembled WGS sequence"/>
</dbReference>
<feature type="signal peptide" evidence="2">
    <location>
        <begin position="1"/>
        <end position="21"/>
    </location>
</feature>
<comment type="caution">
    <text evidence="3">The sequence shown here is derived from an EMBL/GenBank/DDBJ whole genome shotgun (WGS) entry which is preliminary data.</text>
</comment>
<feature type="region of interest" description="Disordered" evidence="1">
    <location>
        <begin position="467"/>
        <end position="514"/>
    </location>
</feature>
<feature type="region of interest" description="Disordered" evidence="1">
    <location>
        <begin position="385"/>
        <end position="442"/>
    </location>
</feature>
<evidence type="ECO:0000256" key="1">
    <source>
        <dbReference type="SAM" id="MobiDB-lite"/>
    </source>
</evidence>
<dbReference type="AlphaFoldDB" id="A0A421GFM1"/>
<reference evidence="3 4" key="1">
    <citation type="journal article" date="2019" name="Mol. Plant Pathol.">
        <title>Genome sequencing of oomycete isolates from Chile supports the New Zealand origin of Phytophthora kernoviae and makes available the first Nothophytophthora sp. genome.</title>
        <authorList>
            <person name="Studholme D.J."/>
            <person name="Panda P."/>
            <person name="Sanfuentes Von Stowasser E."/>
            <person name="Gonzalez M."/>
            <person name="Hill R."/>
            <person name="Sambles C."/>
            <person name="Grant M."/>
            <person name="Williams N.M."/>
            <person name="McDougal R.L."/>
        </authorList>
    </citation>
    <scope>NUCLEOTIDE SEQUENCE [LARGE SCALE GENOMIC DNA]</scope>
    <source>
        <strain evidence="3">Chile4</strain>
    </source>
</reference>
<evidence type="ECO:0000313" key="4">
    <source>
        <dbReference type="Proteomes" id="UP000285624"/>
    </source>
</evidence>
<keyword evidence="4" id="KW-1185">Reference proteome</keyword>
<name>A0A421GFM1_9STRA</name>
<protein>
    <submittedName>
        <fullName evidence="3">Uncharacterized protein</fullName>
    </submittedName>
</protein>
<feature type="region of interest" description="Disordered" evidence="1">
    <location>
        <begin position="106"/>
        <end position="227"/>
    </location>
</feature>